<feature type="compositionally biased region" description="Low complexity" evidence="1">
    <location>
        <begin position="122"/>
        <end position="133"/>
    </location>
</feature>
<reference evidence="3 4" key="1">
    <citation type="submission" date="2018-04" db="EMBL/GenBank/DDBJ databases">
        <title>WGS assembly of Panicum hallii var. hallii HAL2.</title>
        <authorList>
            <person name="Lovell J."/>
            <person name="Jenkins J."/>
            <person name="Lowry D."/>
            <person name="Mamidi S."/>
            <person name="Sreedasyam A."/>
            <person name="Weng X."/>
            <person name="Barry K."/>
            <person name="Bonette J."/>
            <person name="Campitelli B."/>
            <person name="Daum C."/>
            <person name="Gordon S."/>
            <person name="Gould B."/>
            <person name="Lipzen A."/>
            <person name="MacQueen A."/>
            <person name="Palacio-Mejia J."/>
            <person name="Plott C."/>
            <person name="Shakirov E."/>
            <person name="Shu S."/>
            <person name="Yoshinaga Y."/>
            <person name="Zane M."/>
            <person name="Rokhsar D."/>
            <person name="Grimwood J."/>
            <person name="Schmutz J."/>
            <person name="Juenger T."/>
        </authorList>
    </citation>
    <scope>NUCLEOTIDE SEQUENCE [LARGE SCALE GENOMIC DNA]</scope>
    <source>
        <strain evidence="4">cv. HAL2</strain>
    </source>
</reference>
<evidence type="ECO:0000256" key="2">
    <source>
        <dbReference type="SAM" id="Phobius"/>
    </source>
</evidence>
<accession>A0A2T7DDZ4</accession>
<evidence type="ECO:0000313" key="4">
    <source>
        <dbReference type="Proteomes" id="UP000244336"/>
    </source>
</evidence>
<dbReference type="EMBL" id="CM009753">
    <property type="protein sequence ID" value="PUZ53821.1"/>
    <property type="molecule type" value="Genomic_DNA"/>
</dbReference>
<evidence type="ECO:0000256" key="1">
    <source>
        <dbReference type="SAM" id="MobiDB-lite"/>
    </source>
</evidence>
<feature type="region of interest" description="Disordered" evidence="1">
    <location>
        <begin position="55"/>
        <end position="77"/>
    </location>
</feature>
<dbReference type="Gramene" id="PUZ53821">
    <property type="protein sequence ID" value="PUZ53821"/>
    <property type="gene ID" value="GQ55_5G080800"/>
</dbReference>
<organism evidence="3 4">
    <name type="scientific">Panicum hallii var. hallii</name>
    <dbReference type="NCBI Taxonomy" id="1504633"/>
    <lineage>
        <taxon>Eukaryota</taxon>
        <taxon>Viridiplantae</taxon>
        <taxon>Streptophyta</taxon>
        <taxon>Embryophyta</taxon>
        <taxon>Tracheophyta</taxon>
        <taxon>Spermatophyta</taxon>
        <taxon>Magnoliopsida</taxon>
        <taxon>Liliopsida</taxon>
        <taxon>Poales</taxon>
        <taxon>Poaceae</taxon>
        <taxon>PACMAD clade</taxon>
        <taxon>Panicoideae</taxon>
        <taxon>Panicodae</taxon>
        <taxon>Paniceae</taxon>
        <taxon>Panicinae</taxon>
        <taxon>Panicum</taxon>
        <taxon>Panicum sect. Panicum</taxon>
    </lineage>
</organism>
<keyword evidence="2" id="KW-1133">Transmembrane helix</keyword>
<proteinExistence type="predicted"/>
<name>A0A2T7DDZ4_9POAL</name>
<keyword evidence="2" id="KW-0812">Transmembrane</keyword>
<feature type="compositionally biased region" description="Basic and acidic residues" evidence="1">
    <location>
        <begin position="65"/>
        <end position="77"/>
    </location>
</feature>
<keyword evidence="2" id="KW-0472">Membrane</keyword>
<dbReference type="AlphaFoldDB" id="A0A2T7DDZ4"/>
<dbReference type="Proteomes" id="UP000244336">
    <property type="component" value="Chromosome 5"/>
</dbReference>
<keyword evidence="4" id="KW-1185">Reference proteome</keyword>
<feature type="region of interest" description="Disordered" evidence="1">
    <location>
        <begin position="110"/>
        <end position="141"/>
    </location>
</feature>
<gene>
    <name evidence="3" type="ORF">GQ55_5G080800</name>
</gene>
<evidence type="ECO:0000313" key="3">
    <source>
        <dbReference type="EMBL" id="PUZ53821.1"/>
    </source>
</evidence>
<feature type="transmembrane region" description="Helical" evidence="2">
    <location>
        <begin position="6"/>
        <end position="26"/>
    </location>
</feature>
<sequence>MREAFGIAFVAAMASLLLVLLGLILFRHWWRRRCAVPASSRGGFVLFDVCLPDDRRQPRAARPPSMERGRWRAPRERGDIEAAAAADEAEPDESEIARWKKIFGAPARSLSTIDEGTEKGGTTAATTPAFCTPPASPDCREARARPLDMASVAAQLKA</sequence>
<protein>
    <submittedName>
        <fullName evidence="3">Uncharacterized protein</fullName>
    </submittedName>
</protein>